<dbReference type="PANTHER" id="PTHR11735">
    <property type="entry name" value="TRNA N6-ADENOSINE THREONYLCARBAMOYLTRANSFERASE"/>
    <property type="match status" value="1"/>
</dbReference>
<dbReference type="Gene3D" id="3.30.420.40">
    <property type="match status" value="1"/>
</dbReference>
<dbReference type="GO" id="GO:0005829">
    <property type="term" value="C:cytosol"/>
    <property type="evidence" value="ECO:0007669"/>
    <property type="project" value="TreeGrafter"/>
</dbReference>
<feature type="domain" description="Gcp-like" evidence="2">
    <location>
        <begin position="32"/>
        <end position="127"/>
    </location>
</feature>
<dbReference type="CDD" id="cd24032">
    <property type="entry name" value="ASKHA_NBD_TsaB"/>
    <property type="match status" value="1"/>
</dbReference>
<organism evidence="3 4">
    <name type="scientific">Propioniciclava tarda</name>
    <dbReference type="NCBI Taxonomy" id="433330"/>
    <lineage>
        <taxon>Bacteria</taxon>
        <taxon>Bacillati</taxon>
        <taxon>Actinomycetota</taxon>
        <taxon>Actinomycetes</taxon>
        <taxon>Propionibacteriales</taxon>
        <taxon>Propionibacteriaceae</taxon>
        <taxon>Propioniciclava</taxon>
    </lineage>
</organism>
<dbReference type="GO" id="GO:0016740">
    <property type="term" value="F:transferase activity"/>
    <property type="evidence" value="ECO:0007669"/>
    <property type="project" value="UniProtKB-KW"/>
</dbReference>
<proteinExistence type="predicted"/>
<dbReference type="OrthoDB" id="9809995at2"/>
<evidence type="ECO:0000313" key="4">
    <source>
        <dbReference type="Proteomes" id="UP000291933"/>
    </source>
</evidence>
<evidence type="ECO:0000259" key="2">
    <source>
        <dbReference type="Pfam" id="PF00814"/>
    </source>
</evidence>
<evidence type="ECO:0000313" key="3">
    <source>
        <dbReference type="EMBL" id="TBT92194.1"/>
    </source>
</evidence>
<dbReference type="InterPro" id="IPR043129">
    <property type="entry name" value="ATPase_NBD"/>
</dbReference>
<keyword evidence="3" id="KW-0808">Transferase</keyword>
<sequence length="212" mass="21965">MITLAVDTSTDVRVGIARDGVVLASGSVENPRAHAEQLMPLVESTLASVGLALGDVDAIVAGVGPGPFTGLRVGVVTATTLGLVLRRPVKGVCSLDAVAAAWSDAPERFVAVSDARRREVYWAVYAGGVRVEGPFVTAPSEVPDLPLAGPGAELVRPTSGPTILDAGVFAATASEMPDAGLEPLYLRRPDAELPTAKKTTIPQPRVSIRKRP</sequence>
<dbReference type="Pfam" id="PF00814">
    <property type="entry name" value="TsaD"/>
    <property type="match status" value="1"/>
</dbReference>
<name>A0A4Q9KI55_PROTD</name>
<dbReference type="AlphaFoldDB" id="A0A4Q9KI55"/>
<dbReference type="RefSeq" id="WP_131173020.1">
    <property type="nucleotide sequence ID" value="NZ_FXTL01000022.1"/>
</dbReference>
<dbReference type="Proteomes" id="UP000291933">
    <property type="component" value="Unassembled WGS sequence"/>
</dbReference>
<gene>
    <name evidence="3" type="primary">tsaB</name>
    <name evidence="3" type="ORF">ET996_13145</name>
</gene>
<accession>A0A4Q9KI55</accession>
<comment type="caution">
    <text evidence="3">The sequence shown here is derived from an EMBL/GenBank/DDBJ whole genome shotgun (WGS) entry which is preliminary data.</text>
</comment>
<dbReference type="PANTHER" id="PTHR11735:SF11">
    <property type="entry name" value="TRNA THREONYLCARBAMOYLADENOSINE BIOSYNTHESIS PROTEIN TSAB"/>
    <property type="match status" value="1"/>
</dbReference>
<protein>
    <submittedName>
        <fullName evidence="3">tRNA (Adenosine(37)-N6)-threonylcarbamoyltransferase complex dimerization subunit type 1 TsaB</fullName>
    </submittedName>
</protein>
<evidence type="ECO:0000256" key="1">
    <source>
        <dbReference type="SAM" id="MobiDB-lite"/>
    </source>
</evidence>
<dbReference type="GO" id="GO:0002949">
    <property type="term" value="P:tRNA threonylcarbamoyladenosine modification"/>
    <property type="evidence" value="ECO:0007669"/>
    <property type="project" value="InterPro"/>
</dbReference>
<dbReference type="InterPro" id="IPR000905">
    <property type="entry name" value="Gcp-like_dom"/>
</dbReference>
<keyword evidence="4" id="KW-1185">Reference proteome</keyword>
<dbReference type="InterPro" id="IPR022496">
    <property type="entry name" value="T6A_TsaB"/>
</dbReference>
<dbReference type="EMBL" id="SDMR01000021">
    <property type="protein sequence ID" value="TBT92194.1"/>
    <property type="molecule type" value="Genomic_DNA"/>
</dbReference>
<reference evidence="3 4" key="1">
    <citation type="submission" date="2019-01" db="EMBL/GenBank/DDBJ databases">
        <title>Lactibacter flavus gen. nov., sp. nov., a novel bacterium of the family Propionibacteriaceae isolated from raw milk and dairy products.</title>
        <authorList>
            <person name="Huptas C."/>
            <person name="Wenning M."/>
            <person name="Breitenwieser F."/>
            <person name="Doll E."/>
            <person name="Von Neubeck M."/>
            <person name="Busse H.-J."/>
            <person name="Scherer S."/>
        </authorList>
    </citation>
    <scope>NUCLEOTIDE SEQUENCE [LARGE SCALE GENOMIC DNA]</scope>
    <source>
        <strain evidence="3 4">DSM 22130</strain>
    </source>
</reference>
<dbReference type="SUPFAM" id="SSF53067">
    <property type="entry name" value="Actin-like ATPase domain"/>
    <property type="match status" value="2"/>
</dbReference>
<dbReference type="NCBIfam" id="TIGR03725">
    <property type="entry name" value="T6A_YeaZ"/>
    <property type="match status" value="1"/>
</dbReference>
<feature type="region of interest" description="Disordered" evidence="1">
    <location>
        <begin position="192"/>
        <end position="212"/>
    </location>
</feature>